<evidence type="ECO:0000259" key="2">
    <source>
        <dbReference type="Pfam" id="PF14018"/>
    </source>
</evidence>
<dbReference type="Proteomes" id="UP000824125">
    <property type="component" value="Unassembled WGS sequence"/>
</dbReference>
<dbReference type="AlphaFoldDB" id="A0A9D1SMZ2"/>
<evidence type="ECO:0000313" key="4">
    <source>
        <dbReference type="Proteomes" id="UP000824125"/>
    </source>
</evidence>
<keyword evidence="1" id="KW-0472">Membrane</keyword>
<name>A0A9D1SMZ2_9FIRM</name>
<protein>
    <submittedName>
        <fullName evidence="3">DUF4234 domain-containing protein</fullName>
    </submittedName>
</protein>
<dbReference type="InterPro" id="IPR025328">
    <property type="entry name" value="DUF4234"/>
</dbReference>
<comment type="caution">
    <text evidence="3">The sequence shown here is derived from an EMBL/GenBank/DDBJ whole genome shotgun (WGS) entry which is preliminary data.</text>
</comment>
<gene>
    <name evidence="3" type="ORF">IAD23_00095</name>
</gene>
<keyword evidence="1" id="KW-1133">Transmembrane helix</keyword>
<dbReference type="EMBL" id="DVNM01000002">
    <property type="protein sequence ID" value="HIU68343.1"/>
    <property type="molecule type" value="Genomic_DNA"/>
</dbReference>
<feature type="transmembrane region" description="Helical" evidence="1">
    <location>
        <begin position="66"/>
        <end position="86"/>
    </location>
</feature>
<feature type="transmembrane region" description="Helical" evidence="1">
    <location>
        <begin position="111"/>
        <end position="129"/>
    </location>
</feature>
<dbReference type="Pfam" id="PF14018">
    <property type="entry name" value="DUF4234"/>
    <property type="match status" value="1"/>
</dbReference>
<reference evidence="3" key="1">
    <citation type="submission" date="2020-10" db="EMBL/GenBank/DDBJ databases">
        <authorList>
            <person name="Gilroy R."/>
        </authorList>
    </citation>
    <scope>NUCLEOTIDE SEQUENCE</scope>
    <source>
        <strain evidence="3">CHK176-6737</strain>
    </source>
</reference>
<feature type="transmembrane region" description="Helical" evidence="1">
    <location>
        <begin position="25"/>
        <end position="45"/>
    </location>
</feature>
<evidence type="ECO:0000256" key="1">
    <source>
        <dbReference type="SAM" id="Phobius"/>
    </source>
</evidence>
<feature type="domain" description="DUF4234" evidence="2">
    <location>
        <begin position="23"/>
        <end position="94"/>
    </location>
</feature>
<accession>A0A9D1SMZ2</accession>
<evidence type="ECO:0000313" key="3">
    <source>
        <dbReference type="EMBL" id="HIU68343.1"/>
    </source>
</evidence>
<sequence length="147" mass="16617">MNEQNQEVYTPSAAPVGQLKTNRGLAKFILLSIVTLGIYAIIYMSGISSDINIIASRYDGKKTKHYCLMLFILAPITLSIYAFVWYHGLSARIGNELKRRGIDYKFSAADYWLWSILGTLILVGPFIYIHKLSKAMNLLAEDYNTRG</sequence>
<proteinExistence type="predicted"/>
<reference evidence="3" key="2">
    <citation type="journal article" date="2021" name="PeerJ">
        <title>Extensive microbial diversity within the chicken gut microbiome revealed by metagenomics and culture.</title>
        <authorList>
            <person name="Gilroy R."/>
            <person name="Ravi A."/>
            <person name="Getino M."/>
            <person name="Pursley I."/>
            <person name="Horton D.L."/>
            <person name="Alikhan N.F."/>
            <person name="Baker D."/>
            <person name="Gharbi K."/>
            <person name="Hall N."/>
            <person name="Watson M."/>
            <person name="Adriaenssens E.M."/>
            <person name="Foster-Nyarko E."/>
            <person name="Jarju S."/>
            <person name="Secka A."/>
            <person name="Antonio M."/>
            <person name="Oren A."/>
            <person name="Chaudhuri R.R."/>
            <person name="La Ragione R."/>
            <person name="Hildebrand F."/>
            <person name="Pallen M.J."/>
        </authorList>
    </citation>
    <scope>NUCLEOTIDE SEQUENCE</scope>
    <source>
        <strain evidence="3">CHK176-6737</strain>
    </source>
</reference>
<organism evidence="3 4">
    <name type="scientific">Candidatus Scybalenecus merdavium</name>
    <dbReference type="NCBI Taxonomy" id="2840939"/>
    <lineage>
        <taxon>Bacteria</taxon>
        <taxon>Bacillati</taxon>
        <taxon>Bacillota</taxon>
        <taxon>Clostridia</taxon>
        <taxon>Eubacteriales</taxon>
        <taxon>Oscillospiraceae</taxon>
        <taxon>Oscillospiraceae incertae sedis</taxon>
        <taxon>Candidatus Scybalenecus</taxon>
    </lineage>
</organism>
<keyword evidence="1" id="KW-0812">Transmembrane</keyword>